<feature type="region of interest" description="Disordered" evidence="1">
    <location>
        <begin position="96"/>
        <end position="117"/>
    </location>
</feature>
<feature type="compositionally biased region" description="Basic and acidic residues" evidence="1">
    <location>
        <begin position="103"/>
        <end position="117"/>
    </location>
</feature>
<gene>
    <name evidence="2" type="ORF">ACFQ5X_10690</name>
</gene>
<comment type="caution">
    <text evidence="2">The sequence shown here is derived from an EMBL/GenBank/DDBJ whole genome shotgun (WGS) entry which is preliminary data.</text>
</comment>
<evidence type="ECO:0000256" key="1">
    <source>
        <dbReference type="SAM" id="MobiDB-lite"/>
    </source>
</evidence>
<name>A0ABW3XBY4_9ACTN</name>
<accession>A0ABW3XBY4</accession>
<evidence type="ECO:0000313" key="3">
    <source>
        <dbReference type="Proteomes" id="UP001597058"/>
    </source>
</evidence>
<dbReference type="Proteomes" id="UP001597058">
    <property type="component" value="Unassembled WGS sequence"/>
</dbReference>
<organism evidence="2 3">
    <name type="scientific">Streptomyces kaempferi</name>
    <dbReference type="NCBI Taxonomy" id="333725"/>
    <lineage>
        <taxon>Bacteria</taxon>
        <taxon>Bacillati</taxon>
        <taxon>Actinomycetota</taxon>
        <taxon>Actinomycetes</taxon>
        <taxon>Kitasatosporales</taxon>
        <taxon>Streptomycetaceae</taxon>
        <taxon>Streptomyces</taxon>
    </lineage>
</organism>
<dbReference type="RefSeq" id="WP_381327952.1">
    <property type="nucleotide sequence ID" value="NZ_JBHTMM010000010.1"/>
</dbReference>
<reference evidence="3" key="1">
    <citation type="journal article" date="2019" name="Int. J. Syst. Evol. Microbiol.">
        <title>The Global Catalogue of Microorganisms (GCM) 10K type strain sequencing project: providing services to taxonomists for standard genome sequencing and annotation.</title>
        <authorList>
            <consortium name="The Broad Institute Genomics Platform"/>
            <consortium name="The Broad Institute Genome Sequencing Center for Infectious Disease"/>
            <person name="Wu L."/>
            <person name="Ma J."/>
        </authorList>
    </citation>
    <scope>NUCLEOTIDE SEQUENCE [LARGE SCALE GENOMIC DNA]</scope>
    <source>
        <strain evidence="3">CGMCC 4.7020</strain>
    </source>
</reference>
<sequence>MVTVSLTGASKEDAATVFDVLRTAFPTDRGAADVPQEQELGHPLVRTAEFEPTRERLSMPAAPSPLEGSLTATLQGGYVAVDQVGEALSAAFAVHEQGTASGDQEKEVDLQLRTKRS</sequence>
<dbReference type="EMBL" id="JBHTMM010000010">
    <property type="protein sequence ID" value="MFD1306310.1"/>
    <property type="molecule type" value="Genomic_DNA"/>
</dbReference>
<keyword evidence="3" id="KW-1185">Reference proteome</keyword>
<protein>
    <submittedName>
        <fullName evidence="2">Uncharacterized protein</fullName>
    </submittedName>
</protein>
<proteinExistence type="predicted"/>
<evidence type="ECO:0000313" key="2">
    <source>
        <dbReference type="EMBL" id="MFD1306310.1"/>
    </source>
</evidence>